<dbReference type="Pfam" id="PF01547">
    <property type="entry name" value="SBP_bac_1"/>
    <property type="match status" value="1"/>
</dbReference>
<gene>
    <name evidence="2" type="ORF">IQ229_00275</name>
</gene>
<dbReference type="InterPro" id="IPR006059">
    <property type="entry name" value="SBP"/>
</dbReference>
<dbReference type="Gene3D" id="3.40.190.10">
    <property type="entry name" value="Periplasmic binding protein-like II"/>
    <property type="match status" value="1"/>
</dbReference>
<keyword evidence="1" id="KW-1133">Transmembrane helix</keyword>
<reference evidence="2 3" key="1">
    <citation type="submission" date="2020-10" db="EMBL/GenBank/DDBJ databases">
        <authorList>
            <person name="Castelo-Branco R."/>
            <person name="Eusebio N."/>
            <person name="Adriana R."/>
            <person name="Vieira A."/>
            <person name="Brugerolle De Fraissinette N."/>
            <person name="Rezende De Castro R."/>
            <person name="Schneider M.P."/>
            <person name="Vasconcelos V."/>
            <person name="Leao P.N."/>
        </authorList>
    </citation>
    <scope>NUCLEOTIDE SEQUENCE [LARGE SCALE GENOMIC DNA]</scope>
    <source>
        <strain evidence="2 3">LEGE 07299</strain>
    </source>
</reference>
<keyword evidence="1" id="KW-0472">Membrane</keyword>
<organism evidence="2 3">
    <name type="scientific">Nostoc cf. edaphicum LEGE 07299</name>
    <dbReference type="NCBI Taxonomy" id="2777974"/>
    <lineage>
        <taxon>Bacteria</taxon>
        <taxon>Bacillati</taxon>
        <taxon>Cyanobacteriota</taxon>
        <taxon>Cyanophyceae</taxon>
        <taxon>Nostocales</taxon>
        <taxon>Nostocaceae</taxon>
        <taxon>Nostoc</taxon>
    </lineage>
</organism>
<keyword evidence="3" id="KW-1185">Reference proteome</keyword>
<dbReference type="PANTHER" id="PTHR43649:SF12">
    <property type="entry name" value="DIACETYLCHITOBIOSE BINDING PROTEIN DASA"/>
    <property type="match status" value="1"/>
</dbReference>
<comment type="caution">
    <text evidence="2">The sequence shown here is derived from an EMBL/GenBank/DDBJ whole genome shotgun (WGS) entry which is preliminary data.</text>
</comment>
<dbReference type="InterPro" id="IPR050490">
    <property type="entry name" value="Bact_solute-bd_prot1"/>
</dbReference>
<dbReference type="Proteomes" id="UP000647836">
    <property type="component" value="Unassembled WGS sequence"/>
</dbReference>
<dbReference type="PANTHER" id="PTHR43649">
    <property type="entry name" value="ARABINOSE-BINDING PROTEIN-RELATED"/>
    <property type="match status" value="1"/>
</dbReference>
<keyword evidence="1" id="KW-0812">Transmembrane</keyword>
<accession>A0ABR9TSR7</accession>
<evidence type="ECO:0000256" key="1">
    <source>
        <dbReference type="SAM" id="Phobius"/>
    </source>
</evidence>
<proteinExistence type="predicted"/>
<dbReference type="EMBL" id="JADEXF010000004">
    <property type="protein sequence ID" value="MBE9103447.1"/>
    <property type="molecule type" value="Genomic_DNA"/>
</dbReference>
<protein>
    <submittedName>
        <fullName evidence="2">Carbohydrate ABC transporter substrate-binding protein</fullName>
    </submittedName>
</protein>
<dbReference type="SUPFAM" id="SSF53850">
    <property type="entry name" value="Periplasmic binding protein-like II"/>
    <property type="match status" value="1"/>
</dbReference>
<evidence type="ECO:0000313" key="3">
    <source>
        <dbReference type="Proteomes" id="UP000647836"/>
    </source>
</evidence>
<sequence length="485" mass="55571">MTQVLKSQQRAKEAFSVVPRLTNRGYALIALILCLIIVACTNTYQSSPSPLNKLSSETTDLRIWWDKGSNLEEDEALKLLISNWEKASGKKVKLTFYTNDELSEKTNRALQAHNQPDIVMSSSAERELIPHLAWDGKLADISDVLEPIKSLYSESVLEAVHFYNNVAKNRSYYAVPINQLTIHIHYWHDLLKQVGRSQIDIPKDWDAFWKFWKQVQDDLQVQSKQNQNPKIYGLGFPYSVASADTYYIFEQILEAYNVQILDFKGQLRFDDPNVRGSIVKSLDWYAKFYQQNYVPPDAVNWLNPDNNRSLLNHAVVMTPNTTLSIPAAVRQNPEIYRHQLGTIPFPNKPNGQPMRYLVAVNAAILFAESDNQKTAKEFFRYLVQPSTIGNYIKAAGGRYLPVMKPNWKDPFWTNLDDPHISTAAKTLIEGSTRPFYIVQNPAYSRVLKDNVWGKAINQIVVDKISPEQAADEAIARIKQIFDQWQ</sequence>
<name>A0ABR9TSR7_9NOSO</name>
<feature type="transmembrane region" description="Helical" evidence="1">
    <location>
        <begin position="25"/>
        <end position="44"/>
    </location>
</feature>
<evidence type="ECO:0000313" key="2">
    <source>
        <dbReference type="EMBL" id="MBE9103447.1"/>
    </source>
</evidence>